<proteinExistence type="predicted"/>
<dbReference type="Gene3D" id="2.10.110.10">
    <property type="entry name" value="Cysteine Rich Protein"/>
    <property type="match status" value="2"/>
</dbReference>
<dbReference type="PROSITE" id="PS50330">
    <property type="entry name" value="UIM"/>
    <property type="match status" value="1"/>
</dbReference>
<feature type="compositionally biased region" description="Basic and acidic residues" evidence="4">
    <location>
        <begin position="618"/>
        <end position="638"/>
    </location>
</feature>
<feature type="compositionally biased region" description="Basic and acidic residues" evidence="4">
    <location>
        <begin position="208"/>
        <end position="219"/>
    </location>
</feature>
<dbReference type="CDD" id="cd09396">
    <property type="entry name" value="LIM_DA1"/>
    <property type="match status" value="2"/>
</dbReference>
<dbReference type="InterPro" id="IPR001781">
    <property type="entry name" value="Znf_LIM"/>
</dbReference>
<name>A0ABQ8BW54_BRANA</name>
<dbReference type="PANTHER" id="PTHR24209">
    <property type="entry name" value="PROTEIN DA1-RELATED 2"/>
    <property type="match status" value="1"/>
</dbReference>
<feature type="region of interest" description="Disordered" evidence="4">
    <location>
        <begin position="618"/>
        <end position="694"/>
    </location>
</feature>
<organism evidence="6 7">
    <name type="scientific">Brassica napus</name>
    <name type="common">Rape</name>
    <dbReference type="NCBI Taxonomy" id="3708"/>
    <lineage>
        <taxon>Eukaryota</taxon>
        <taxon>Viridiplantae</taxon>
        <taxon>Streptophyta</taxon>
        <taxon>Embryophyta</taxon>
        <taxon>Tracheophyta</taxon>
        <taxon>Spermatophyta</taxon>
        <taxon>Magnoliopsida</taxon>
        <taxon>eudicotyledons</taxon>
        <taxon>Gunneridae</taxon>
        <taxon>Pentapetalae</taxon>
        <taxon>rosids</taxon>
        <taxon>malvids</taxon>
        <taxon>Brassicales</taxon>
        <taxon>Brassicaceae</taxon>
        <taxon>Brassiceae</taxon>
        <taxon>Brassica</taxon>
    </lineage>
</organism>
<sequence>VTNQKPKSHSNGVRCQLDPLLHSSELLTLCIPLAAQVPCSSSVSLIVFYILVSFSVSDNPPQDARSGKKIDGDPFEAETDIVKQVSSNDAHVQEDEQLALAIQKSKEDEEEGRRTRDLEEHAQERGERQNNYDNSSSLKDKKEGQTSEESVKEKDKRKQFEEEVKHDEQLAVSPPPPPPPPPPLEEHDNISSEAPLDENEEQRIIWESLKDKGQTKPSEDEVIPPRSKCGGCHSEIEQGGSVDVFGVPWHPECFSCGACRNPIAVHEVQNHVSNSRGKFHKNCYNRYCYVCQEKVKIREYNSHPFWKEIYCPAHETDGTPKCCSCERLEPRETEFVMLDDGRWLCLECMDSAVMDTDEVQPLHFEIRDFFHGLFLPVEKEFSLLLVEKQALNKAEEEEKIDNQHGVVTRGICLSEEQIVTNVSKGPKMGENKQLTGKTTESQRVVSGCPVTAILILYGLPRLLTGSIMAHEMMHAYLRLNGHNNLDKVLEEGICQVLGHMWLETQRYAPIDVAAASSSSSSSSNAAKKGEWSELEKKLMSQLSMVKGLGKLTIWLQIPASRKPSKRFFPAGSMGWFSCFSPSTTQDDPSEDGIVRQRRERDYQAAIERAKEISLKQFEKEEAERSLQKSKEEGKREKVDDNDDQVDDEQTQIDRATEKSLKELEKEEAKRRLEKSKEEGKRKQVEEEVDKGQFKHSKDKEVALPNICNGCKSEIKDGLSVNALGDLWHPHCLCCLHCHKPIAGDEISRKGKVHRSCYKEHRHPTCCVCQNKIPSTDKGIVFSEHPFWKEKYCPCHDSDGTAKCCSCERLEPRGTNFVLLSDDRWLCLQCMESSVMDTYECHDLHLEIREFFDGLFLPVDKEFPLLLVEKQALNKAEQEEKIDYHYAVVTRGICLSEDQNVASVKERPKMANNKLIDIVTETQMVSGSAVTAILIIYGLPRLLTGYILAHEMMHAYLRLKGYKNLKLELEEGLCQVLGLRWLESQTFASSDAAAASSSSSRTPPAASTSSKKGDDWSDYEKKLVEFCIHQIKEDDSPVYGLGFKQVHKIWVSNHSLTDTLKVIVNASKNVPVSKF</sequence>
<dbReference type="PROSITE" id="PS00478">
    <property type="entry name" value="LIM_DOMAIN_1"/>
    <property type="match status" value="2"/>
</dbReference>
<keyword evidence="1 3" id="KW-0479">Metal-binding</keyword>
<dbReference type="Pfam" id="PF12315">
    <property type="entry name" value="DA1-like"/>
    <property type="match status" value="2"/>
</dbReference>
<dbReference type="SMART" id="SM00132">
    <property type="entry name" value="LIM"/>
    <property type="match status" value="2"/>
</dbReference>
<feature type="domain" description="LIM zinc-binding" evidence="5">
    <location>
        <begin position="227"/>
        <end position="298"/>
    </location>
</feature>
<dbReference type="InterPro" id="IPR003903">
    <property type="entry name" value="UIM_dom"/>
</dbReference>
<feature type="compositionally biased region" description="Basic and acidic residues" evidence="4">
    <location>
        <begin position="104"/>
        <end position="130"/>
    </location>
</feature>
<feature type="region of interest" description="Disordered" evidence="4">
    <location>
        <begin position="992"/>
        <end position="1014"/>
    </location>
</feature>
<comment type="caution">
    <text evidence="6">The sequence shown here is derived from an EMBL/GenBank/DDBJ whole genome shotgun (WGS) entry which is preliminary data.</text>
</comment>
<dbReference type="SMART" id="SM00726">
    <property type="entry name" value="UIM"/>
    <property type="match status" value="3"/>
</dbReference>
<protein>
    <recommendedName>
        <fullName evidence="5">LIM zinc-binding domain-containing protein</fullName>
    </recommendedName>
</protein>
<evidence type="ECO:0000313" key="6">
    <source>
        <dbReference type="EMBL" id="KAH0909046.1"/>
    </source>
</evidence>
<gene>
    <name evidence="6" type="ORF">HID58_032367</name>
</gene>
<evidence type="ECO:0000256" key="3">
    <source>
        <dbReference type="PROSITE-ProRule" id="PRU00125"/>
    </source>
</evidence>
<dbReference type="PROSITE" id="PS50023">
    <property type="entry name" value="LIM_DOMAIN_2"/>
    <property type="match status" value="2"/>
</dbReference>
<feature type="compositionally biased region" description="Low complexity" evidence="4">
    <location>
        <begin position="992"/>
        <end position="1009"/>
    </location>
</feature>
<keyword evidence="7" id="KW-1185">Reference proteome</keyword>
<keyword evidence="3" id="KW-0440">LIM domain</keyword>
<evidence type="ECO:0000313" key="7">
    <source>
        <dbReference type="Proteomes" id="UP000824890"/>
    </source>
</evidence>
<feature type="region of interest" description="Disordered" evidence="4">
    <location>
        <begin position="208"/>
        <end position="227"/>
    </location>
</feature>
<feature type="non-terminal residue" evidence="6">
    <location>
        <position position="1"/>
    </location>
</feature>
<evidence type="ECO:0000259" key="5">
    <source>
        <dbReference type="PROSITE" id="PS50023"/>
    </source>
</evidence>
<dbReference type="InterPro" id="IPR045218">
    <property type="entry name" value="DA1-like"/>
</dbReference>
<dbReference type="InterPro" id="IPR022087">
    <property type="entry name" value="DA1-like_dom"/>
</dbReference>
<dbReference type="SUPFAM" id="SSF57716">
    <property type="entry name" value="Glucocorticoid receptor-like (DNA-binding domain)"/>
    <property type="match status" value="1"/>
</dbReference>
<evidence type="ECO:0000256" key="2">
    <source>
        <dbReference type="ARBA" id="ARBA00022833"/>
    </source>
</evidence>
<evidence type="ECO:0000256" key="1">
    <source>
        <dbReference type="ARBA" id="ARBA00022723"/>
    </source>
</evidence>
<reference evidence="6 7" key="1">
    <citation type="submission" date="2021-05" db="EMBL/GenBank/DDBJ databases">
        <title>Genome Assembly of Synthetic Allotetraploid Brassica napus Reveals Homoeologous Exchanges between Subgenomes.</title>
        <authorList>
            <person name="Davis J.T."/>
        </authorList>
    </citation>
    <scope>NUCLEOTIDE SEQUENCE [LARGE SCALE GENOMIC DNA]</scope>
    <source>
        <strain evidence="7">cv. Da-Ae</strain>
        <tissue evidence="6">Seedling</tissue>
    </source>
</reference>
<feature type="domain" description="LIM zinc-binding" evidence="5">
    <location>
        <begin position="705"/>
        <end position="775"/>
    </location>
</feature>
<dbReference type="EMBL" id="JAGKQM010000009">
    <property type="protein sequence ID" value="KAH0909046.1"/>
    <property type="molecule type" value="Genomic_DNA"/>
</dbReference>
<feature type="compositionally biased region" description="Basic and acidic residues" evidence="4">
    <location>
        <begin position="654"/>
        <end position="694"/>
    </location>
</feature>
<feature type="region of interest" description="Disordered" evidence="4">
    <location>
        <begin position="102"/>
        <end position="199"/>
    </location>
</feature>
<evidence type="ECO:0000256" key="4">
    <source>
        <dbReference type="SAM" id="MobiDB-lite"/>
    </source>
</evidence>
<dbReference type="Proteomes" id="UP000824890">
    <property type="component" value="Unassembled WGS sequence"/>
</dbReference>
<dbReference type="Pfam" id="PF00412">
    <property type="entry name" value="LIM"/>
    <property type="match status" value="2"/>
</dbReference>
<dbReference type="PANTHER" id="PTHR24209:SF32">
    <property type="entry name" value="PROTEIN DA1-RELATED 3"/>
    <property type="match status" value="1"/>
</dbReference>
<feature type="compositionally biased region" description="Acidic residues" evidence="4">
    <location>
        <begin position="639"/>
        <end position="650"/>
    </location>
</feature>
<feature type="compositionally biased region" description="Basic and acidic residues" evidence="4">
    <location>
        <begin position="138"/>
        <end position="169"/>
    </location>
</feature>
<feature type="compositionally biased region" description="Pro residues" evidence="4">
    <location>
        <begin position="173"/>
        <end position="183"/>
    </location>
</feature>
<keyword evidence="2 3" id="KW-0862">Zinc</keyword>
<accession>A0ABQ8BW54</accession>